<proteinExistence type="predicted"/>
<organism evidence="1 2">
    <name type="scientific">Camellia lanceoleosa</name>
    <dbReference type="NCBI Taxonomy" id="1840588"/>
    <lineage>
        <taxon>Eukaryota</taxon>
        <taxon>Viridiplantae</taxon>
        <taxon>Streptophyta</taxon>
        <taxon>Embryophyta</taxon>
        <taxon>Tracheophyta</taxon>
        <taxon>Spermatophyta</taxon>
        <taxon>Magnoliopsida</taxon>
        <taxon>eudicotyledons</taxon>
        <taxon>Gunneridae</taxon>
        <taxon>Pentapetalae</taxon>
        <taxon>asterids</taxon>
        <taxon>Ericales</taxon>
        <taxon>Theaceae</taxon>
        <taxon>Camellia</taxon>
    </lineage>
</organism>
<sequence length="826" mass="91415">MTSEATTLSCDDDLSLRFKTFVLTTDEADEVVLSPIDVRSSVAECALSLIGKVITTKPINLYGLKNTMSLIWGNPKGFKVLEIGDNLFQFIFTDERDLLRVLNGKPWFFNNSFLVLRKWEAGLQPHLLSFHRSPVWVQIWGLPLDCFTEVAGTKLCQPMGEVLDVIIPTSGSREGRYIRVLVVIDILSPLKRGAKIRHDSTHWVEFRYEKLPTFCSFCGIIGHDKRSCMKKIKDHEEVAVGPDQYGLWLRASPIKSAGGRRYFPTSDGISTAPAMSNHRDKALATDGGKFISNSRNGHDGVTLAPTHFGETVSPERVEMIREVATQNFLPSSGGPSRALFLDQTGPNFLPLGLMDTLTTSHSLPPLTKLTKQGLSAMLSQQPKRSTHPTPAEVGQALVNIFSSASNNTLPAPTSSVITPPPLPNLLPLPSLPPHTPNSPVPPLSPCSALPSTTTLPSLSSQLNEASPKGYKKRIRNPKGNVASIPSTSSVGKRKSSALSLPDSGVEVVPVCMEKHKATRLLGEASSSGNIHHVWKSIWGLHIKRKIQHFMWRCAHNILPTNLALCQRKVLADPWCPRCGVELETLDHLLLRCPDSQLVWKCSPLRLEWPPHITLDCFSEWWQYLEHLFASLEHGDKNLQLVCYICWALWKSRNAWIFSQIRQLPPSISSLAVAEWIEFSVALDLPPRDQASSLPSVSTAALSHVSPPITRWLCPPCGYIKLNVDASTRERAFRAGIGIVGRTSVGAILFIKSIPLFTCPSPRVLEALAVREALQQVLFGQHRNIIVEGDAKVVYQSLNGAMQPPRDILCNCSRLSHIKSFFQFSLF</sequence>
<accession>A0ACC0FMQ3</accession>
<evidence type="ECO:0000313" key="1">
    <source>
        <dbReference type="EMBL" id="KAI7990035.1"/>
    </source>
</evidence>
<comment type="caution">
    <text evidence="1">The sequence shown here is derived from an EMBL/GenBank/DDBJ whole genome shotgun (WGS) entry which is preliminary data.</text>
</comment>
<reference evidence="1 2" key="1">
    <citation type="journal article" date="2022" name="Plant J.">
        <title>Chromosome-level genome of Camellia lanceoleosa provides a valuable resource for understanding genome evolution and self-incompatibility.</title>
        <authorList>
            <person name="Gong W."/>
            <person name="Xiao S."/>
            <person name="Wang L."/>
            <person name="Liao Z."/>
            <person name="Chang Y."/>
            <person name="Mo W."/>
            <person name="Hu G."/>
            <person name="Li W."/>
            <person name="Zhao G."/>
            <person name="Zhu H."/>
            <person name="Hu X."/>
            <person name="Ji K."/>
            <person name="Xiang X."/>
            <person name="Song Q."/>
            <person name="Yuan D."/>
            <person name="Jin S."/>
            <person name="Zhang L."/>
        </authorList>
    </citation>
    <scope>NUCLEOTIDE SEQUENCE [LARGE SCALE GENOMIC DNA]</scope>
    <source>
        <strain evidence="1">SQ_2022a</strain>
    </source>
</reference>
<keyword evidence="2" id="KW-1185">Reference proteome</keyword>
<protein>
    <submittedName>
        <fullName evidence="1">Uncharacterized protein</fullName>
    </submittedName>
</protein>
<dbReference type="EMBL" id="CM045771">
    <property type="protein sequence ID" value="KAI7990035.1"/>
    <property type="molecule type" value="Genomic_DNA"/>
</dbReference>
<gene>
    <name evidence="1" type="ORF">LOK49_LG13G00765</name>
</gene>
<name>A0ACC0FMQ3_9ERIC</name>
<evidence type="ECO:0000313" key="2">
    <source>
        <dbReference type="Proteomes" id="UP001060215"/>
    </source>
</evidence>
<dbReference type="Proteomes" id="UP001060215">
    <property type="component" value="Chromosome 14"/>
</dbReference>